<evidence type="ECO:0000313" key="7">
    <source>
        <dbReference type="Proteomes" id="UP000524535"/>
    </source>
</evidence>
<dbReference type="EMBL" id="JACIHM010000010">
    <property type="protein sequence ID" value="MBB4449047.1"/>
    <property type="molecule type" value="Genomic_DNA"/>
</dbReference>
<dbReference type="Pfam" id="PF08021">
    <property type="entry name" value="FAD_binding_9"/>
    <property type="match status" value="1"/>
</dbReference>
<dbReference type="PANTHER" id="PTHR30157:SF0">
    <property type="entry name" value="NADPH-DEPENDENT FERRIC-CHELATE REDUCTASE"/>
    <property type="match status" value="1"/>
</dbReference>
<dbReference type="InterPro" id="IPR013113">
    <property type="entry name" value="SIP_FAD-bd"/>
</dbReference>
<dbReference type="InterPro" id="IPR039261">
    <property type="entry name" value="FNR_nucleotide-bd"/>
</dbReference>
<evidence type="ECO:0000313" key="8">
    <source>
        <dbReference type="Proteomes" id="UP000576087"/>
    </source>
</evidence>
<proteinExistence type="inferred from homology"/>
<dbReference type="Proteomes" id="UP000520770">
    <property type="component" value="Unassembled WGS sequence"/>
</dbReference>
<dbReference type="AlphaFoldDB" id="A0A7W6Y4F9"/>
<evidence type="ECO:0000313" key="6">
    <source>
        <dbReference type="Proteomes" id="UP000520770"/>
    </source>
</evidence>
<protein>
    <submittedName>
        <fullName evidence="5">NADPH-dependent ferric siderophore reductase</fullName>
    </submittedName>
</protein>
<evidence type="ECO:0000259" key="2">
    <source>
        <dbReference type="PROSITE" id="PS51384"/>
    </source>
</evidence>
<dbReference type="EMBL" id="JACIGW010000009">
    <property type="protein sequence ID" value="MBB4351277.1"/>
    <property type="molecule type" value="Genomic_DNA"/>
</dbReference>
<dbReference type="InterPro" id="IPR017927">
    <property type="entry name" value="FAD-bd_FR_type"/>
</dbReference>
<dbReference type="InterPro" id="IPR039374">
    <property type="entry name" value="SIP_fam"/>
</dbReference>
<dbReference type="Gene3D" id="3.40.50.80">
    <property type="entry name" value="Nucleotide-binding domain of ferredoxin-NADP reductase (FNR) module"/>
    <property type="match status" value="1"/>
</dbReference>
<dbReference type="Proteomes" id="UP000576087">
    <property type="component" value="Unassembled WGS sequence"/>
</dbReference>
<evidence type="ECO:0000313" key="4">
    <source>
        <dbReference type="EMBL" id="MBB4414431.1"/>
    </source>
</evidence>
<comment type="caution">
    <text evidence="5">The sequence shown here is derived from an EMBL/GenBank/DDBJ whole genome shotgun (WGS) entry which is preliminary data.</text>
</comment>
<dbReference type="InterPro" id="IPR007037">
    <property type="entry name" value="SIP_rossman_dom"/>
</dbReference>
<name>A0A7W6Y4F9_9HYPH</name>
<evidence type="ECO:0000313" key="3">
    <source>
        <dbReference type="EMBL" id="MBB4351277.1"/>
    </source>
</evidence>
<dbReference type="Pfam" id="PF04954">
    <property type="entry name" value="SIP"/>
    <property type="match status" value="1"/>
</dbReference>
<gene>
    <name evidence="4" type="ORF">GGE31_004974</name>
    <name evidence="3" type="ORF">GGE33_005056</name>
    <name evidence="5" type="ORF">GGE35_004898</name>
</gene>
<reference evidence="6 7" key="1">
    <citation type="submission" date="2020-08" db="EMBL/GenBank/DDBJ databases">
        <title>Genomic Encyclopedia of Type Strains, Phase IV (KMG-V): Genome sequencing to study the core and pangenomes of soil and plant-associated prokaryotes.</title>
        <authorList>
            <person name="Whitman W."/>
        </authorList>
    </citation>
    <scope>NUCLEOTIDE SEQUENCE [LARGE SCALE GENOMIC DNA]</scope>
    <source>
        <strain evidence="4 7">SEMIA 444</strain>
        <strain evidence="3 6">SEMIA 448</strain>
        <strain evidence="5 8">SEMIA 452</strain>
    </source>
</reference>
<accession>A0A7W6Y4F9</accession>
<dbReference type="GO" id="GO:0016491">
    <property type="term" value="F:oxidoreductase activity"/>
    <property type="evidence" value="ECO:0007669"/>
    <property type="project" value="InterPro"/>
</dbReference>
<evidence type="ECO:0000256" key="1">
    <source>
        <dbReference type="ARBA" id="ARBA00035644"/>
    </source>
</evidence>
<sequence>MLHQTRGRITRDNGAAIDALKKRAAEWEVPLTQEAKGFCFHVWNSKATLYPDETGVTIEISSPEQRLLQTLQGSLTELFEECLLCPKWDEVAEGALAPGMSLMQVASITKRSPGFTRVRLEGHDTERFGEGCSYHFRLLIPRKGRPPCWPRIAASGRTVWPEGDDALHRPVYTTVAYGQNWLEFDIFEHAGSPTSAWLAEDPVGRTIGIIGPGGGGCPESRNLFLFGDETAVPAIIRILQEAPGDVRAFIRASREDLCELAADHRVSTVDDLIPALEAFNLVDGAYVWFAGHADHARAARACLTARGMQKRDFTAAAYWN</sequence>
<dbReference type="Gene3D" id="2.40.30.10">
    <property type="entry name" value="Translation factors"/>
    <property type="match status" value="1"/>
</dbReference>
<dbReference type="PANTHER" id="PTHR30157">
    <property type="entry name" value="FERRIC REDUCTASE, NADPH-DEPENDENT"/>
    <property type="match status" value="1"/>
</dbReference>
<feature type="domain" description="FAD-binding FR-type" evidence="2">
    <location>
        <begin position="98"/>
        <end position="219"/>
    </location>
</feature>
<organism evidence="5 8">
    <name type="scientific">Aliirhizobium cellulosilyticum</name>
    <dbReference type="NCBI Taxonomy" id="393664"/>
    <lineage>
        <taxon>Bacteria</taxon>
        <taxon>Pseudomonadati</taxon>
        <taxon>Pseudomonadota</taxon>
        <taxon>Alphaproteobacteria</taxon>
        <taxon>Hyphomicrobiales</taxon>
        <taxon>Rhizobiaceae</taxon>
        <taxon>Aliirhizobium</taxon>
    </lineage>
</organism>
<keyword evidence="7" id="KW-1185">Reference proteome</keyword>
<dbReference type="PROSITE" id="PS51384">
    <property type="entry name" value="FAD_FR"/>
    <property type="match status" value="1"/>
</dbReference>
<comment type="similarity">
    <text evidence="1">Belongs to the SIP oxidoreductase family.</text>
</comment>
<dbReference type="CDD" id="cd06193">
    <property type="entry name" value="siderophore_interacting"/>
    <property type="match status" value="1"/>
</dbReference>
<dbReference type="EMBL" id="JACIGY010000010">
    <property type="protein sequence ID" value="MBB4414431.1"/>
    <property type="molecule type" value="Genomic_DNA"/>
</dbReference>
<evidence type="ECO:0000313" key="5">
    <source>
        <dbReference type="EMBL" id="MBB4449047.1"/>
    </source>
</evidence>
<dbReference type="Proteomes" id="UP000524535">
    <property type="component" value="Unassembled WGS sequence"/>
</dbReference>
<dbReference type="RefSeq" id="WP_183829317.1">
    <property type="nucleotide sequence ID" value="NZ_JACIGW010000009.1"/>
</dbReference>